<dbReference type="InterPro" id="IPR003779">
    <property type="entry name" value="CMD-like"/>
</dbReference>
<dbReference type="PATRIC" id="fig|1768241.3.peg.17"/>
<dbReference type="OrthoDB" id="9808310at2"/>
<dbReference type="NCBIfam" id="TIGR01926">
    <property type="entry name" value="peroxid_rel"/>
    <property type="match status" value="1"/>
</dbReference>
<dbReference type="NCBIfam" id="TIGR00778">
    <property type="entry name" value="ahpD_dom"/>
    <property type="match status" value="1"/>
</dbReference>
<dbReference type="PANTHER" id="PTHR35446:SF2">
    <property type="entry name" value="CARBOXYMUCONOLACTONE DECARBOXYLASE-LIKE DOMAIN-CONTAINING PROTEIN"/>
    <property type="match status" value="1"/>
</dbReference>
<dbReference type="SUPFAM" id="SSF69118">
    <property type="entry name" value="AhpD-like"/>
    <property type="match status" value="1"/>
</dbReference>
<dbReference type="InterPro" id="IPR029032">
    <property type="entry name" value="AhpD-like"/>
</dbReference>
<evidence type="ECO:0000313" key="3">
    <source>
        <dbReference type="Proteomes" id="UP000068382"/>
    </source>
</evidence>
<dbReference type="PANTHER" id="PTHR35446">
    <property type="entry name" value="SI:CH211-175M2.5"/>
    <property type="match status" value="1"/>
</dbReference>
<name>A0A132C3B2_9RHOB</name>
<feature type="domain" description="Carboxymuconolactone decarboxylase-like" evidence="1">
    <location>
        <begin position="68"/>
        <end position="107"/>
    </location>
</feature>
<dbReference type="Gene3D" id="1.20.1290.10">
    <property type="entry name" value="AhpD-like"/>
    <property type="match status" value="1"/>
</dbReference>
<accession>A0A132C3B2</accession>
<dbReference type="Pfam" id="PF02627">
    <property type="entry name" value="CMD"/>
    <property type="match status" value="1"/>
</dbReference>
<evidence type="ECO:0000313" key="2">
    <source>
        <dbReference type="EMBL" id="KUP95093.1"/>
    </source>
</evidence>
<dbReference type="Proteomes" id="UP000068382">
    <property type="component" value="Unassembled WGS sequence"/>
</dbReference>
<organism evidence="2 3">
    <name type="scientific">Tritonibacter horizontis</name>
    <dbReference type="NCBI Taxonomy" id="1768241"/>
    <lineage>
        <taxon>Bacteria</taxon>
        <taxon>Pseudomonadati</taxon>
        <taxon>Pseudomonadota</taxon>
        <taxon>Alphaproteobacteria</taxon>
        <taxon>Rhodobacterales</taxon>
        <taxon>Paracoccaceae</taxon>
        <taxon>Tritonibacter</taxon>
    </lineage>
</organism>
<evidence type="ECO:0000259" key="1">
    <source>
        <dbReference type="Pfam" id="PF02627"/>
    </source>
</evidence>
<dbReference type="InterPro" id="IPR004675">
    <property type="entry name" value="AhpD_core"/>
</dbReference>
<sequence length="202" mass="22501">MAWIETIGFDRATGKLRKLYERLAGPNGEVDNIMQLHSLRPHSMEGHMTLYKNVLHHTANAHPKWFLEVLGIWVSVLNGCDYCIDHHFAGLKRQMKDDERSEAILAALRARDIEGTPVRGQEKAAMRYAQKLTEQPSAMTVEDVRPLRDVGMSDGEILEINQVVAYFAYANRTVLGLGCSTESEVLGLSPGNSADPSDWGHG</sequence>
<keyword evidence="3" id="KW-1185">Reference proteome</keyword>
<gene>
    <name evidence="2" type="ORF">TRIHO_00160</name>
</gene>
<proteinExistence type="predicted"/>
<dbReference type="RefSeq" id="WP_068239032.1">
    <property type="nucleotide sequence ID" value="NZ_LPUY01000003.1"/>
</dbReference>
<dbReference type="InterPro" id="IPR010195">
    <property type="entry name" value="Uncharacterised_peroxidase-rel"/>
</dbReference>
<dbReference type="AlphaFoldDB" id="A0A132C3B2"/>
<protein>
    <submittedName>
        <fullName evidence="2">Carboxymuconolactone decarboxylase family protein</fullName>
    </submittedName>
</protein>
<dbReference type="GO" id="GO:0051920">
    <property type="term" value="F:peroxiredoxin activity"/>
    <property type="evidence" value="ECO:0007669"/>
    <property type="project" value="InterPro"/>
</dbReference>
<dbReference type="EMBL" id="LPUY01000003">
    <property type="protein sequence ID" value="KUP95093.1"/>
    <property type="molecule type" value="Genomic_DNA"/>
</dbReference>
<reference evidence="2 3" key="1">
    <citation type="submission" date="2015-12" db="EMBL/GenBank/DDBJ databases">
        <title>Genome sequence of the marine Rhodobacteraceae strain O3.65, Candidatus Tritonibacter horizontis.</title>
        <authorList>
            <person name="Poehlein A."/>
            <person name="Giebel H.A."/>
            <person name="Voget S."/>
            <person name="Brinkhoff T."/>
        </authorList>
    </citation>
    <scope>NUCLEOTIDE SEQUENCE [LARGE SCALE GENOMIC DNA]</scope>
    <source>
        <strain evidence="2 3">O3.65</strain>
    </source>
</reference>
<comment type="caution">
    <text evidence="2">The sequence shown here is derived from an EMBL/GenBank/DDBJ whole genome shotgun (WGS) entry which is preliminary data.</text>
</comment>